<dbReference type="Pfam" id="PF22042">
    <property type="entry name" value="EF-G_D2"/>
    <property type="match status" value="1"/>
</dbReference>
<dbReference type="AlphaFoldDB" id="A0A179D5U5"/>
<dbReference type="GO" id="GO:0003746">
    <property type="term" value="F:translation elongation factor activity"/>
    <property type="evidence" value="ECO:0007669"/>
    <property type="project" value="UniProtKB-KW"/>
</dbReference>
<dbReference type="PROSITE" id="PS51722">
    <property type="entry name" value="G_TR_2"/>
    <property type="match status" value="1"/>
</dbReference>
<dbReference type="CDD" id="cd16262">
    <property type="entry name" value="EFG_III"/>
    <property type="match status" value="1"/>
</dbReference>
<dbReference type="SUPFAM" id="SSF54211">
    <property type="entry name" value="Ribosomal protein S5 domain 2-like"/>
    <property type="match status" value="1"/>
</dbReference>
<dbReference type="InterPro" id="IPR014721">
    <property type="entry name" value="Ribsml_uS5_D2-typ_fold_subgr"/>
</dbReference>
<evidence type="ECO:0000256" key="1">
    <source>
        <dbReference type="ARBA" id="ARBA00017872"/>
    </source>
</evidence>
<evidence type="ECO:0000256" key="3">
    <source>
        <dbReference type="ARBA" id="ARBA00022768"/>
    </source>
</evidence>
<dbReference type="SMART" id="SM00838">
    <property type="entry name" value="EFG_C"/>
    <property type="match status" value="1"/>
</dbReference>
<protein>
    <recommendedName>
        <fullName evidence="1">Elongation factor G</fullName>
    </recommendedName>
</protein>
<evidence type="ECO:0000259" key="7">
    <source>
        <dbReference type="PROSITE" id="PS51722"/>
    </source>
</evidence>
<dbReference type="Gene3D" id="3.40.50.300">
    <property type="entry name" value="P-loop containing nucleotide triphosphate hydrolases"/>
    <property type="match status" value="1"/>
</dbReference>
<dbReference type="InterPro" id="IPR005517">
    <property type="entry name" value="Transl_elong_EFG/EF2_IV"/>
</dbReference>
<keyword evidence="3 8" id="KW-0251">Elongation factor</keyword>
<accession>A0A179D5U5</accession>
<feature type="domain" description="Tr-type G" evidence="7">
    <location>
        <begin position="4"/>
        <end position="259"/>
    </location>
</feature>
<reference evidence="8 9" key="1">
    <citation type="submission" date="2016-04" db="EMBL/GenBank/DDBJ databases">
        <title>Genome analysis of Thermosulfurimonas dismutans, the first thermophilic sulfur-disproportionating bacterium of the phylum Thermodesulfobacteria.</title>
        <authorList>
            <person name="Mardanov A.V."/>
            <person name="Beletsky A.V."/>
            <person name="Kadnikov V.V."/>
            <person name="Slobodkin A.I."/>
            <person name="Ravin N.V."/>
        </authorList>
    </citation>
    <scope>NUCLEOTIDE SEQUENCE [LARGE SCALE GENOMIC DNA]</scope>
    <source>
        <strain evidence="8 9">S95</strain>
    </source>
</reference>
<dbReference type="Gene3D" id="2.40.30.10">
    <property type="entry name" value="Translation factors"/>
    <property type="match status" value="1"/>
</dbReference>
<keyword evidence="9" id="KW-1185">Reference proteome</keyword>
<dbReference type="PANTHER" id="PTHR43261:SF6">
    <property type="entry name" value="ELONGATION FACTOR G-LIKE PROTEIN"/>
    <property type="match status" value="1"/>
</dbReference>
<dbReference type="Gene3D" id="3.30.70.240">
    <property type="match status" value="1"/>
</dbReference>
<dbReference type="GO" id="GO:0005525">
    <property type="term" value="F:GTP binding"/>
    <property type="evidence" value="ECO:0007669"/>
    <property type="project" value="UniProtKB-KW"/>
</dbReference>
<sequence>MGGKGLRTFVLLGQSGAGKTELVKTMLSLAGEEVNGLKEGPTISAKAYHLKWQNLTYYLIDTPGDDNFLGDTKLCTWAADLAILVADATSPVKVQLEKVYAAAKELGLPTLIFVNKLDQEKANLEDTLCDLQEKLEICSVPIAYPLGEEKNLKGVIDLLKLKAYIPKDKKVRVEKLPEDLVALAEGLRKNMVEFAAEGEDELLEKYLEEEHLEPEEIMRGLKKGVLSGKISPVCVGAVTRLIGVARLLDAVAELGPSPDERGLWLAETQEGTADIEPRSEAPPVVIIYKTLIDPYAGRLSFGRVISGKLSKEGSLYNSQKGILEKYAHLSVAQGEELSEIGEALPGALVVFPKLSETQTGDTLSDEALKVRIPPPELPHPVITYALHPETRTDEDKIGPALNKLKEEDPTLRISRDDETREILISGLGQIHIEKSVDKLRERYGVKAQLDLPKIPYRETIKKPAQAVIYRHKKQTGGRGQFAEVHFHVFPLPRGEGFEFMETLTGMNVPRNFVPAVEKGVREAMEKGPLAGYPVVDVKIQFYDGKSHEVDSSDMAFKIAAFHCFKKALEQCQPVLLEPVMELEIEVPEEVMGDVIGDINARRGRVLGMEAKGKRQLIKAQAPMGELLRYALDLNSLTGGRGTFRVRFSHYEEVPPPIAQKVIEKARSARES</sequence>
<dbReference type="SMART" id="SM00889">
    <property type="entry name" value="EFG_IV"/>
    <property type="match status" value="1"/>
</dbReference>
<dbReference type="Pfam" id="PF03764">
    <property type="entry name" value="EFG_IV"/>
    <property type="match status" value="1"/>
</dbReference>
<dbReference type="InterPro" id="IPR035647">
    <property type="entry name" value="EFG_III/V"/>
</dbReference>
<dbReference type="InterPro" id="IPR053905">
    <property type="entry name" value="EF-G-like_DII"/>
</dbReference>
<dbReference type="FunFam" id="3.30.230.10:FF:000003">
    <property type="entry name" value="Elongation factor G"/>
    <property type="match status" value="1"/>
</dbReference>
<dbReference type="InterPro" id="IPR009000">
    <property type="entry name" value="Transl_B-barrel_sf"/>
</dbReference>
<dbReference type="Proteomes" id="UP000078390">
    <property type="component" value="Unassembled WGS sequence"/>
</dbReference>
<dbReference type="Pfam" id="PF00679">
    <property type="entry name" value="EFG_C"/>
    <property type="match status" value="1"/>
</dbReference>
<dbReference type="FunFam" id="3.30.70.240:FF:000001">
    <property type="entry name" value="Elongation factor G"/>
    <property type="match status" value="1"/>
</dbReference>
<evidence type="ECO:0000256" key="2">
    <source>
        <dbReference type="ARBA" id="ARBA00022741"/>
    </source>
</evidence>
<dbReference type="Pfam" id="PF14492">
    <property type="entry name" value="EFG_III"/>
    <property type="match status" value="1"/>
</dbReference>
<keyword evidence="2" id="KW-0547">Nucleotide-binding</keyword>
<dbReference type="NCBIfam" id="NF009381">
    <property type="entry name" value="PRK12740.1-5"/>
    <property type="match status" value="1"/>
</dbReference>
<dbReference type="InterPro" id="IPR000795">
    <property type="entry name" value="T_Tr_GTP-bd_dom"/>
</dbReference>
<evidence type="ECO:0000256" key="4">
    <source>
        <dbReference type="ARBA" id="ARBA00022917"/>
    </source>
</evidence>
<dbReference type="SUPFAM" id="SSF50447">
    <property type="entry name" value="Translation proteins"/>
    <property type="match status" value="1"/>
</dbReference>
<gene>
    <name evidence="8" type="ORF">TDIS_0563</name>
</gene>
<dbReference type="SUPFAM" id="SSF52540">
    <property type="entry name" value="P-loop containing nucleoside triphosphate hydrolases"/>
    <property type="match status" value="1"/>
</dbReference>
<dbReference type="InterPro" id="IPR035649">
    <property type="entry name" value="EFG_V"/>
</dbReference>
<comment type="caution">
    <text evidence="8">The sequence shown here is derived from an EMBL/GenBank/DDBJ whole genome shotgun (WGS) entry which is preliminary data.</text>
</comment>
<dbReference type="PATRIC" id="fig|999894.6.peg.564"/>
<dbReference type="CDD" id="cd01434">
    <property type="entry name" value="EFG_mtEFG1_IV"/>
    <property type="match status" value="1"/>
</dbReference>
<dbReference type="InterPro" id="IPR047872">
    <property type="entry name" value="EFG_IV"/>
</dbReference>
<name>A0A179D5U5_9BACT</name>
<evidence type="ECO:0000313" key="9">
    <source>
        <dbReference type="Proteomes" id="UP000078390"/>
    </source>
</evidence>
<keyword evidence="4" id="KW-0648">Protein biosynthesis</keyword>
<dbReference type="InterPro" id="IPR009022">
    <property type="entry name" value="EFG_III"/>
</dbReference>
<keyword evidence="5" id="KW-0342">GTP-binding</keyword>
<dbReference type="RefSeq" id="WP_068669085.1">
    <property type="nucleotide sequence ID" value="NZ_LWLG01000002.1"/>
</dbReference>
<dbReference type="GO" id="GO:0003924">
    <property type="term" value="F:GTPase activity"/>
    <property type="evidence" value="ECO:0007669"/>
    <property type="project" value="InterPro"/>
</dbReference>
<dbReference type="InterPro" id="IPR000640">
    <property type="entry name" value="EFG_V-like"/>
</dbReference>
<dbReference type="CDD" id="cd03713">
    <property type="entry name" value="EFG_mtEFG_C"/>
    <property type="match status" value="1"/>
</dbReference>
<dbReference type="Gene3D" id="3.30.70.870">
    <property type="entry name" value="Elongation Factor G (Translational Gtpase), domain 3"/>
    <property type="match status" value="1"/>
</dbReference>
<dbReference type="InterPro" id="IPR041095">
    <property type="entry name" value="EFG_II"/>
</dbReference>
<dbReference type="EMBL" id="LWLG01000002">
    <property type="protein sequence ID" value="OAQ21343.1"/>
    <property type="molecule type" value="Genomic_DNA"/>
</dbReference>
<organism evidence="8 9">
    <name type="scientific">Thermosulfurimonas dismutans</name>
    <dbReference type="NCBI Taxonomy" id="999894"/>
    <lineage>
        <taxon>Bacteria</taxon>
        <taxon>Pseudomonadati</taxon>
        <taxon>Thermodesulfobacteriota</taxon>
        <taxon>Thermodesulfobacteria</taxon>
        <taxon>Thermodesulfobacteriales</taxon>
        <taxon>Thermodesulfobacteriaceae</taxon>
        <taxon>Thermosulfurimonas</taxon>
    </lineage>
</organism>
<evidence type="ECO:0000256" key="6">
    <source>
        <dbReference type="ARBA" id="ARBA00024731"/>
    </source>
</evidence>
<dbReference type="InterPro" id="IPR027417">
    <property type="entry name" value="P-loop_NTPase"/>
</dbReference>
<evidence type="ECO:0000313" key="8">
    <source>
        <dbReference type="EMBL" id="OAQ21343.1"/>
    </source>
</evidence>
<dbReference type="Pfam" id="PF00009">
    <property type="entry name" value="GTP_EFTU"/>
    <property type="match status" value="1"/>
</dbReference>
<dbReference type="OrthoDB" id="9760518at2"/>
<dbReference type="GO" id="GO:0032790">
    <property type="term" value="P:ribosome disassembly"/>
    <property type="evidence" value="ECO:0007669"/>
    <property type="project" value="TreeGrafter"/>
</dbReference>
<dbReference type="SUPFAM" id="SSF54980">
    <property type="entry name" value="EF-G C-terminal domain-like"/>
    <property type="match status" value="2"/>
</dbReference>
<dbReference type="Gene3D" id="3.30.230.10">
    <property type="match status" value="1"/>
</dbReference>
<proteinExistence type="predicted"/>
<dbReference type="PANTHER" id="PTHR43261">
    <property type="entry name" value="TRANSLATION ELONGATION FACTOR G-RELATED"/>
    <property type="match status" value="1"/>
</dbReference>
<comment type="function">
    <text evidence="6">Catalyzes the GTP-dependent ribosomal translocation step during translation elongation. During this step, the ribosome changes from the pre-translocational (PRE) to the post-translocational (POST) state as the newly formed A-site-bound peptidyl-tRNA and P-site-bound deacylated tRNA move to the P and E sites, respectively. Catalyzes the coordinated movement of the two tRNA molecules, the mRNA and conformational changes in the ribosome.</text>
</comment>
<evidence type="ECO:0000256" key="5">
    <source>
        <dbReference type="ARBA" id="ARBA00023134"/>
    </source>
</evidence>
<dbReference type="STRING" id="999894.TDIS_0563"/>
<dbReference type="InterPro" id="IPR020568">
    <property type="entry name" value="Ribosomal_Su5_D2-typ_SF"/>
</dbReference>